<dbReference type="GO" id="GO:0005524">
    <property type="term" value="F:ATP binding"/>
    <property type="evidence" value="ECO:0007669"/>
    <property type="project" value="UniProtKB-KW"/>
</dbReference>
<keyword evidence="2" id="KW-0547">Nucleotide-binding</keyword>
<dbReference type="RefSeq" id="WP_146577666.1">
    <property type="nucleotide sequence ID" value="NZ_SJPM01000003.1"/>
</dbReference>
<dbReference type="AlphaFoldDB" id="A0A5C6AIY4"/>
<evidence type="ECO:0000256" key="1">
    <source>
        <dbReference type="ARBA" id="ARBA00022448"/>
    </source>
</evidence>
<evidence type="ECO:0000259" key="4">
    <source>
        <dbReference type="PROSITE" id="PS50893"/>
    </source>
</evidence>
<accession>A0A5C6AIY4</accession>
<keyword evidence="6" id="KW-1185">Reference proteome</keyword>
<dbReference type="EMBL" id="SJPM01000003">
    <property type="protein sequence ID" value="TWT99031.1"/>
    <property type="molecule type" value="Genomic_DNA"/>
</dbReference>
<evidence type="ECO:0000256" key="3">
    <source>
        <dbReference type="ARBA" id="ARBA00022840"/>
    </source>
</evidence>
<keyword evidence="3 5" id="KW-0067">ATP-binding</keyword>
<dbReference type="CDD" id="cd03230">
    <property type="entry name" value="ABC_DR_subfamily_A"/>
    <property type="match status" value="1"/>
</dbReference>
<reference evidence="5 6" key="1">
    <citation type="submission" date="2019-02" db="EMBL/GenBank/DDBJ databases">
        <title>Deep-cultivation of Planctomycetes and their phenomic and genomic characterization uncovers novel biology.</title>
        <authorList>
            <person name="Wiegand S."/>
            <person name="Jogler M."/>
            <person name="Boedeker C."/>
            <person name="Pinto D."/>
            <person name="Vollmers J."/>
            <person name="Rivas-Marin E."/>
            <person name="Kohn T."/>
            <person name="Peeters S.H."/>
            <person name="Heuer A."/>
            <person name="Rast P."/>
            <person name="Oberbeckmann S."/>
            <person name="Bunk B."/>
            <person name="Jeske O."/>
            <person name="Meyerdierks A."/>
            <person name="Storesund J.E."/>
            <person name="Kallscheuer N."/>
            <person name="Luecker S."/>
            <person name="Lage O.M."/>
            <person name="Pohl T."/>
            <person name="Merkel B.J."/>
            <person name="Hornburger P."/>
            <person name="Mueller R.-W."/>
            <person name="Bruemmer F."/>
            <person name="Labrenz M."/>
            <person name="Spormann A.M."/>
            <person name="Op Den Camp H."/>
            <person name="Overmann J."/>
            <person name="Amann R."/>
            <person name="Jetten M.S.M."/>
            <person name="Mascher T."/>
            <person name="Medema M.H."/>
            <person name="Devos D.P."/>
            <person name="Kaster A.-K."/>
            <person name="Ovreas L."/>
            <person name="Rohde M."/>
            <person name="Galperin M.Y."/>
            <person name="Jogler C."/>
        </authorList>
    </citation>
    <scope>NUCLEOTIDE SEQUENCE [LARGE SCALE GENOMIC DNA]</scope>
    <source>
        <strain evidence="5 6">Pla100</strain>
    </source>
</reference>
<organism evidence="5 6">
    <name type="scientific">Neorhodopirellula pilleata</name>
    <dbReference type="NCBI Taxonomy" id="2714738"/>
    <lineage>
        <taxon>Bacteria</taxon>
        <taxon>Pseudomonadati</taxon>
        <taxon>Planctomycetota</taxon>
        <taxon>Planctomycetia</taxon>
        <taxon>Pirellulales</taxon>
        <taxon>Pirellulaceae</taxon>
        <taxon>Neorhodopirellula</taxon>
    </lineage>
</organism>
<dbReference type="SUPFAM" id="SSF52540">
    <property type="entry name" value="P-loop containing nucleoside triphosphate hydrolases"/>
    <property type="match status" value="1"/>
</dbReference>
<evidence type="ECO:0000313" key="5">
    <source>
        <dbReference type="EMBL" id="TWT99031.1"/>
    </source>
</evidence>
<dbReference type="PANTHER" id="PTHR42939:SF1">
    <property type="entry name" value="ABC TRANSPORTER ATP-BINDING PROTEIN ALBC-RELATED"/>
    <property type="match status" value="1"/>
</dbReference>
<dbReference type="InterPro" id="IPR051782">
    <property type="entry name" value="ABC_Transporter_VariousFunc"/>
</dbReference>
<dbReference type="OrthoDB" id="9795548at2"/>
<comment type="caution">
    <text evidence="5">The sequence shown here is derived from an EMBL/GenBank/DDBJ whole genome shotgun (WGS) entry which is preliminary data.</text>
</comment>
<dbReference type="Gene3D" id="3.40.50.300">
    <property type="entry name" value="P-loop containing nucleotide triphosphate hydrolases"/>
    <property type="match status" value="1"/>
</dbReference>
<dbReference type="InterPro" id="IPR027417">
    <property type="entry name" value="P-loop_NTPase"/>
</dbReference>
<name>A0A5C6AIY4_9BACT</name>
<dbReference type="PANTHER" id="PTHR42939">
    <property type="entry name" value="ABC TRANSPORTER ATP-BINDING PROTEIN ALBC-RELATED"/>
    <property type="match status" value="1"/>
</dbReference>
<dbReference type="SMART" id="SM00382">
    <property type="entry name" value="AAA"/>
    <property type="match status" value="1"/>
</dbReference>
<dbReference type="InterPro" id="IPR003593">
    <property type="entry name" value="AAA+_ATPase"/>
</dbReference>
<feature type="domain" description="ABC transporter" evidence="4">
    <location>
        <begin position="2"/>
        <end position="230"/>
    </location>
</feature>
<dbReference type="GO" id="GO:0016887">
    <property type="term" value="F:ATP hydrolysis activity"/>
    <property type="evidence" value="ECO:0007669"/>
    <property type="project" value="InterPro"/>
</dbReference>
<keyword evidence="1" id="KW-0813">Transport</keyword>
<sequence length="243" mass="26542">MIAVEHFRKQYGDFVAVAGASFEVPAGAIAALVGPNGAGKTTTIRTLCGILRPTSGTIRVAGCDLADDPLGVKQRAAYVPDDPPLFDTLTVWEHLKFIASAYRLVDWEPEADGLLEQFELAEKKHTLASELSRGMRQKVAIACVYLRRPDVLLLDEPMTGLDPSSIRTLKEMIAQQGARGATVLVSSHLLSLVDDLCDHLVLIRRGSVLFHGPMSQARREFGGPNQSLEEVFFRLTSEAERSV</sequence>
<protein>
    <submittedName>
        <fullName evidence="5">ABC-type transporter ATP-binding protein EcsA</fullName>
    </submittedName>
</protein>
<gene>
    <name evidence="5" type="primary">ecsA_1</name>
    <name evidence="5" type="ORF">Pla100_22050</name>
</gene>
<dbReference type="InterPro" id="IPR003439">
    <property type="entry name" value="ABC_transporter-like_ATP-bd"/>
</dbReference>
<dbReference type="Proteomes" id="UP000316213">
    <property type="component" value="Unassembled WGS sequence"/>
</dbReference>
<evidence type="ECO:0000313" key="6">
    <source>
        <dbReference type="Proteomes" id="UP000316213"/>
    </source>
</evidence>
<evidence type="ECO:0000256" key="2">
    <source>
        <dbReference type="ARBA" id="ARBA00022741"/>
    </source>
</evidence>
<dbReference type="Pfam" id="PF00005">
    <property type="entry name" value="ABC_tran"/>
    <property type="match status" value="1"/>
</dbReference>
<proteinExistence type="predicted"/>
<dbReference type="PROSITE" id="PS50893">
    <property type="entry name" value="ABC_TRANSPORTER_2"/>
    <property type="match status" value="1"/>
</dbReference>